<dbReference type="InterPro" id="IPR014762">
    <property type="entry name" value="DNA_mismatch_repair_CS"/>
</dbReference>
<protein>
    <recommendedName>
        <fullName evidence="4">DNA mismatch repair protein S5 domain-containing protein</fullName>
    </recommendedName>
</protein>
<dbReference type="InterPro" id="IPR020568">
    <property type="entry name" value="Ribosomal_Su5_D2-typ_SF"/>
</dbReference>
<feature type="compositionally biased region" description="Basic residues" evidence="3">
    <location>
        <begin position="785"/>
        <end position="799"/>
    </location>
</feature>
<dbReference type="Pfam" id="PF01119">
    <property type="entry name" value="DNA_mis_repair"/>
    <property type="match status" value="1"/>
</dbReference>
<dbReference type="NCBIfam" id="TIGR00585">
    <property type="entry name" value="mutl"/>
    <property type="match status" value="1"/>
</dbReference>
<evidence type="ECO:0000259" key="4">
    <source>
        <dbReference type="SMART" id="SM01340"/>
    </source>
</evidence>
<organism evidence="5 6">
    <name type="scientific">Cercospora berteroae</name>
    <dbReference type="NCBI Taxonomy" id="357750"/>
    <lineage>
        <taxon>Eukaryota</taxon>
        <taxon>Fungi</taxon>
        <taxon>Dikarya</taxon>
        <taxon>Ascomycota</taxon>
        <taxon>Pezizomycotina</taxon>
        <taxon>Dothideomycetes</taxon>
        <taxon>Dothideomycetidae</taxon>
        <taxon>Mycosphaerellales</taxon>
        <taxon>Mycosphaerellaceae</taxon>
        <taxon>Cercospora</taxon>
    </lineage>
</organism>
<proteinExistence type="inferred from homology"/>
<dbReference type="AlphaFoldDB" id="A0A2S6CMQ2"/>
<feature type="region of interest" description="Disordered" evidence="3">
    <location>
        <begin position="461"/>
        <end position="521"/>
    </location>
</feature>
<dbReference type="SMART" id="SM01340">
    <property type="entry name" value="DNA_mis_repair"/>
    <property type="match status" value="1"/>
</dbReference>
<feature type="region of interest" description="Disordered" evidence="3">
    <location>
        <begin position="759"/>
        <end position="816"/>
    </location>
</feature>
<dbReference type="InterPro" id="IPR036890">
    <property type="entry name" value="HATPase_C_sf"/>
</dbReference>
<evidence type="ECO:0000256" key="3">
    <source>
        <dbReference type="SAM" id="MobiDB-lite"/>
    </source>
</evidence>
<feature type="compositionally biased region" description="Pro residues" evidence="3">
    <location>
        <begin position="539"/>
        <end position="550"/>
    </location>
</feature>
<name>A0A2S6CMQ2_9PEZI</name>
<dbReference type="SUPFAM" id="SSF54211">
    <property type="entry name" value="Ribosomal protein S5 domain 2-like"/>
    <property type="match status" value="1"/>
</dbReference>
<dbReference type="PROSITE" id="PS00058">
    <property type="entry name" value="DNA_MISMATCH_REPAIR_1"/>
    <property type="match status" value="1"/>
</dbReference>
<comment type="similarity">
    <text evidence="1">Belongs to the DNA mismatch repair MutL/HexB family.</text>
</comment>
<dbReference type="GO" id="GO:0030983">
    <property type="term" value="F:mismatched DNA binding"/>
    <property type="evidence" value="ECO:0007669"/>
    <property type="project" value="InterPro"/>
</dbReference>
<dbReference type="GO" id="GO:0140664">
    <property type="term" value="F:ATP-dependent DNA damage sensor activity"/>
    <property type="evidence" value="ECO:0007669"/>
    <property type="project" value="InterPro"/>
</dbReference>
<dbReference type="InterPro" id="IPR002099">
    <property type="entry name" value="MutL/Mlh/PMS"/>
</dbReference>
<accession>A0A2S6CMQ2</accession>
<feature type="compositionally biased region" description="Polar residues" evidence="3">
    <location>
        <begin position="480"/>
        <end position="499"/>
    </location>
</feature>
<keyword evidence="6" id="KW-1185">Reference proteome</keyword>
<dbReference type="FunFam" id="3.30.565.10:FF:000017">
    <property type="entry name" value="PMS1 homolog 1, mismatch repair system component"/>
    <property type="match status" value="1"/>
</dbReference>
<dbReference type="OrthoDB" id="10263226at2759"/>
<dbReference type="Proteomes" id="UP000237631">
    <property type="component" value="Unassembled WGS sequence"/>
</dbReference>
<dbReference type="GO" id="GO:0032389">
    <property type="term" value="C:MutLalpha complex"/>
    <property type="evidence" value="ECO:0007669"/>
    <property type="project" value="TreeGrafter"/>
</dbReference>
<dbReference type="Gene3D" id="3.30.565.10">
    <property type="entry name" value="Histidine kinase-like ATPase, C-terminal domain"/>
    <property type="match status" value="1"/>
</dbReference>
<dbReference type="STRING" id="357750.A0A2S6CMQ2"/>
<dbReference type="GO" id="GO:0061982">
    <property type="term" value="P:meiosis I cell cycle process"/>
    <property type="evidence" value="ECO:0007669"/>
    <property type="project" value="UniProtKB-ARBA"/>
</dbReference>
<evidence type="ECO:0000313" key="6">
    <source>
        <dbReference type="Proteomes" id="UP000237631"/>
    </source>
</evidence>
<dbReference type="GO" id="GO:0016887">
    <property type="term" value="F:ATP hydrolysis activity"/>
    <property type="evidence" value="ECO:0007669"/>
    <property type="project" value="InterPro"/>
</dbReference>
<evidence type="ECO:0000256" key="2">
    <source>
        <dbReference type="ARBA" id="ARBA00022763"/>
    </source>
</evidence>
<dbReference type="GO" id="GO:0006298">
    <property type="term" value="P:mismatch repair"/>
    <property type="evidence" value="ECO:0007669"/>
    <property type="project" value="InterPro"/>
</dbReference>
<dbReference type="Pfam" id="PF13589">
    <property type="entry name" value="HATPase_c_3"/>
    <property type="match status" value="1"/>
</dbReference>
<gene>
    <name evidence="5" type="ORF">CBER1_01978</name>
</gene>
<feature type="domain" description="DNA mismatch repair protein S5" evidence="4">
    <location>
        <begin position="219"/>
        <end position="343"/>
    </location>
</feature>
<sequence>MGIQALPQATVRVLGASQVLTDPAAVVKELLDNAYDANATSIAVEIHSNTIDVIQVRDNGHGIIPEDRSLVARRYCTSKITHDDDLRDIGGSSLGFRGEALASAAELSGSLTISTKIEGEQVAAALKISQKGEVVAQEKASLPVGTTVRITDFIKANPVRRRVVLKNTENCLKKIKRTLQAYAFARPRVRLALKVLKAKNNKGDWIYAPKPGGNAEDAAFKVVGAACASQCMWSILEDGGFTVQGFLPRADADASKVAGIGAYISVDARPVSTSRGVFKQIVKIFRDALKRAAPDSADIKDPFLYLELSCPRGSYDANLEPAKDDLLFEDSSLILEIARKLFSAAYPDQEQVPARPGVPDMRGEQQQLELANAAEHRSATPALTTADAVLPHQGEHADDDELPARAYRSTMYGCDEEDLESLDQRPPTSHVEADFEELRRSKNDVTVSNPWIAAKLNASLRRSSPMQDVQPLRGQEDSDNAGSVTTSSSPTKQRCNMNMSTLPTPRPSSPSPNEGFHPSAHVPDIRLARDGRLIGSSALPPPQVYSPLPSPDVRTPIEYNYDPSFEPTAGTPLQAIADSSSRTRRSPRKPPAQNRVNKPFQLPTTDQTPRENVWFDHLQQPRFQQRRGQNHTQHNHDGLVARGELGDLIDEPRALTPPQCNRDIRDFVGRNASDAISSMIERRNYGRTDDARVHASPETETLDLTGAQQTSNRHQQHLGFVPASEVIGLAEEEPTPHEQIEQRALKRRRTRERRALEELDVNAPVVPNENLSDQEYRPNAEKTGPPRRKSSSKLGRTKSSKLPLERTPAGKGTHDVSMAYRTSPQAIMNMTGRMNVTNSLLRYNEPSIPMARGLDAASSRVLSLTASLHQLLVSAGGNKDVTSPEALLSEVKAAFAQREQVTRSLEDDDEMLMSVAN</sequence>
<dbReference type="InterPro" id="IPR013507">
    <property type="entry name" value="DNA_mismatch_S5_2-like"/>
</dbReference>
<evidence type="ECO:0000313" key="5">
    <source>
        <dbReference type="EMBL" id="PPJ60999.1"/>
    </source>
</evidence>
<dbReference type="Gene3D" id="3.30.230.10">
    <property type="match status" value="1"/>
</dbReference>
<dbReference type="PANTHER" id="PTHR10073">
    <property type="entry name" value="DNA MISMATCH REPAIR PROTEIN MLH, PMS, MUTL"/>
    <property type="match status" value="1"/>
</dbReference>
<evidence type="ECO:0000256" key="1">
    <source>
        <dbReference type="ARBA" id="ARBA00006082"/>
    </source>
</evidence>
<dbReference type="PANTHER" id="PTHR10073:SF41">
    <property type="entry name" value="MISMATCH REPAIR PROTEIN, PUTATIVE (AFU_ORTHOLOGUE AFUA_8G05820)-RELATED"/>
    <property type="match status" value="1"/>
</dbReference>
<dbReference type="GO" id="GO:0005524">
    <property type="term" value="F:ATP binding"/>
    <property type="evidence" value="ECO:0007669"/>
    <property type="project" value="InterPro"/>
</dbReference>
<keyword evidence="2" id="KW-0227">DNA damage</keyword>
<dbReference type="InterPro" id="IPR038973">
    <property type="entry name" value="MutL/Mlh/Pms-like"/>
</dbReference>
<dbReference type="InterPro" id="IPR014721">
    <property type="entry name" value="Ribsml_uS5_D2-typ_fold_subgr"/>
</dbReference>
<reference evidence="6" key="1">
    <citation type="journal article" date="2017" name="bioRxiv">
        <title>Conservation of a gene cluster reveals novel cercosporin biosynthetic mechanisms and extends production to the genus Colletotrichum.</title>
        <authorList>
            <person name="de Jonge R."/>
            <person name="Ebert M.K."/>
            <person name="Huitt-Roehl C.R."/>
            <person name="Pal P."/>
            <person name="Suttle J.C."/>
            <person name="Spanner R.E."/>
            <person name="Neubauer J.D."/>
            <person name="Jurick W.M.II."/>
            <person name="Stott K.A."/>
            <person name="Secor G.A."/>
            <person name="Thomma B.P.H.J."/>
            <person name="Van de Peer Y."/>
            <person name="Townsend C.A."/>
            <person name="Bolton M.D."/>
        </authorList>
    </citation>
    <scope>NUCLEOTIDE SEQUENCE [LARGE SCALE GENOMIC DNA]</scope>
    <source>
        <strain evidence="6">CBS538.71</strain>
    </source>
</reference>
<comment type="caution">
    <text evidence="5">The sequence shown here is derived from an EMBL/GenBank/DDBJ whole genome shotgun (WGS) entry which is preliminary data.</text>
</comment>
<feature type="region of interest" description="Disordered" evidence="3">
    <location>
        <begin position="534"/>
        <end position="609"/>
    </location>
</feature>
<dbReference type="EMBL" id="PNEN01000157">
    <property type="protein sequence ID" value="PPJ60999.1"/>
    <property type="molecule type" value="Genomic_DNA"/>
</dbReference>
<dbReference type="SUPFAM" id="SSF55874">
    <property type="entry name" value="ATPase domain of HSP90 chaperone/DNA topoisomerase II/histidine kinase"/>
    <property type="match status" value="1"/>
</dbReference>